<keyword evidence="2" id="KW-1185">Reference proteome</keyword>
<proteinExistence type="predicted"/>
<gene>
    <name evidence="1" type="ORF">RIMI_LOCUS22265839</name>
</gene>
<dbReference type="EMBL" id="CAUEEQ010078358">
    <property type="protein sequence ID" value="CAJ0967545.1"/>
    <property type="molecule type" value="Genomic_DNA"/>
</dbReference>
<evidence type="ECO:0000313" key="2">
    <source>
        <dbReference type="Proteomes" id="UP001176940"/>
    </source>
</evidence>
<protein>
    <recommendedName>
        <fullName evidence="3">Interferon-induced very large GTPase 1</fullName>
    </recommendedName>
</protein>
<sequence>MPRLCHDILTLNDDYNEIYSQELMTMINHSLNEKEVKKLHPNIQFEVYLMLHVLGRAVPHFQKMNENYCSKNDPNHFLNNLKKRYFSIFKSKFQPKDESKPRAKSFCQQTLKPAMKVHIYKNLGRKVVDSILSSTDGVQFKNPKYFQFNVLKELLEMKNFHNYARYINEHEMYIRNWISEYVVKRYEDSSKLHILIQDLISSICKKIQFALRDPYVKKSPDILTFFDRFCQILRNYLVITQNDIKLVSFQNTVNISQFSSDVELYLKELEEEFMSDMKSVNIESLFDLKFTPQEELFKIVIGCGKKCPFCRAPCESGGFNHREHFASAHRPKGLAQYTWSDCNALCNSICTTDVLSNDMFINPDTGGDGCYYKEYRRIYPEWRIQPDTSIRASDYWKFVLREFNAKFADLYSAEPAEIPDEWKTITQDQALRSLREAYNI</sequence>
<comment type="caution">
    <text evidence="1">The sequence shown here is derived from an EMBL/GenBank/DDBJ whole genome shotgun (WGS) entry which is preliminary data.</text>
</comment>
<name>A0ABN9MLQ3_9NEOB</name>
<accession>A0ABN9MLQ3</accession>
<dbReference type="PANTHER" id="PTHR14819:SF20">
    <property type="entry name" value="INTERFERON-INDUCED VERY LARGE GTPASE 1-LIKE"/>
    <property type="match status" value="1"/>
</dbReference>
<evidence type="ECO:0000313" key="1">
    <source>
        <dbReference type="EMBL" id="CAJ0967545.1"/>
    </source>
</evidence>
<reference evidence="1" key="1">
    <citation type="submission" date="2023-07" db="EMBL/GenBank/DDBJ databases">
        <authorList>
            <person name="Stuckert A."/>
        </authorList>
    </citation>
    <scope>NUCLEOTIDE SEQUENCE</scope>
</reference>
<evidence type="ECO:0008006" key="3">
    <source>
        <dbReference type="Google" id="ProtNLM"/>
    </source>
</evidence>
<dbReference type="InterPro" id="IPR052986">
    <property type="entry name" value="VLIG_GTPase"/>
</dbReference>
<organism evidence="1 2">
    <name type="scientific">Ranitomeya imitator</name>
    <name type="common">mimic poison frog</name>
    <dbReference type="NCBI Taxonomy" id="111125"/>
    <lineage>
        <taxon>Eukaryota</taxon>
        <taxon>Metazoa</taxon>
        <taxon>Chordata</taxon>
        <taxon>Craniata</taxon>
        <taxon>Vertebrata</taxon>
        <taxon>Euteleostomi</taxon>
        <taxon>Amphibia</taxon>
        <taxon>Batrachia</taxon>
        <taxon>Anura</taxon>
        <taxon>Neobatrachia</taxon>
        <taxon>Hyloidea</taxon>
        <taxon>Dendrobatidae</taxon>
        <taxon>Dendrobatinae</taxon>
        <taxon>Ranitomeya</taxon>
    </lineage>
</organism>
<dbReference type="PANTHER" id="PTHR14819">
    <property type="entry name" value="GTP-BINDING"/>
    <property type="match status" value="1"/>
</dbReference>
<dbReference type="Proteomes" id="UP001176940">
    <property type="component" value="Unassembled WGS sequence"/>
</dbReference>